<keyword evidence="1" id="KW-0175">Coiled coil</keyword>
<protein>
    <submittedName>
        <fullName evidence="2">Uncharacterized protein</fullName>
    </submittedName>
</protein>
<feature type="coiled-coil region" evidence="1">
    <location>
        <begin position="243"/>
        <end position="270"/>
    </location>
</feature>
<name>A0A6J8B4N6_MYTCO</name>
<feature type="coiled-coil region" evidence="1">
    <location>
        <begin position="299"/>
        <end position="347"/>
    </location>
</feature>
<organism evidence="2 3">
    <name type="scientific">Mytilus coruscus</name>
    <name type="common">Sea mussel</name>
    <dbReference type="NCBI Taxonomy" id="42192"/>
    <lineage>
        <taxon>Eukaryota</taxon>
        <taxon>Metazoa</taxon>
        <taxon>Spiralia</taxon>
        <taxon>Lophotrochozoa</taxon>
        <taxon>Mollusca</taxon>
        <taxon>Bivalvia</taxon>
        <taxon>Autobranchia</taxon>
        <taxon>Pteriomorphia</taxon>
        <taxon>Mytilida</taxon>
        <taxon>Mytiloidea</taxon>
        <taxon>Mytilidae</taxon>
        <taxon>Mytilinae</taxon>
        <taxon>Mytilus</taxon>
    </lineage>
</organism>
<dbReference type="EMBL" id="CACVKT020002616">
    <property type="protein sequence ID" value="CAC5378898.1"/>
    <property type="molecule type" value="Genomic_DNA"/>
</dbReference>
<dbReference type="AlphaFoldDB" id="A0A6J8B4N6"/>
<sequence length="365" mass="42073">MDIINFDDPATKLLIESDSITDCYPHSHLPKQLVHPSTEKGKSCQFEQIDTTIYEEEARMVAFRTTYERVQPWIKALNIFYFEFYGKHSDKEISWVDSPPTLSQSQSLKSTGLIQCQGNNHEKFVKNDFPQLLKLVEKITQSTINTNTDHQGSHGEHLETSVKQSYTKDQHVNTDENGNYADNIKRLQFGLTETISKLESSNSFNTEKILKAITNCEKAIENIPQSIKQLKLTAVETIQPADVTALKKKVQLLEDEIQSLKSQLKTEKGYNVLQEQFNSAIKHEQGMLEDTRNQIKLMVSSNNNEIDFKSKRLEEKNEEITQLTYFLNIFKKKLDEAQDEILQLKSNLYKQPNLYSVVSYCNSFL</sequence>
<accession>A0A6J8B4N6</accession>
<keyword evidence="3" id="KW-1185">Reference proteome</keyword>
<evidence type="ECO:0000256" key="1">
    <source>
        <dbReference type="SAM" id="Coils"/>
    </source>
</evidence>
<dbReference type="Proteomes" id="UP000507470">
    <property type="component" value="Unassembled WGS sequence"/>
</dbReference>
<gene>
    <name evidence="2" type="ORF">MCOR_15030</name>
</gene>
<proteinExistence type="predicted"/>
<reference evidence="2 3" key="1">
    <citation type="submission" date="2020-06" db="EMBL/GenBank/DDBJ databases">
        <authorList>
            <person name="Li R."/>
            <person name="Bekaert M."/>
        </authorList>
    </citation>
    <scope>NUCLEOTIDE SEQUENCE [LARGE SCALE GENOMIC DNA]</scope>
    <source>
        <strain evidence="3">wild</strain>
    </source>
</reference>
<evidence type="ECO:0000313" key="2">
    <source>
        <dbReference type="EMBL" id="CAC5378898.1"/>
    </source>
</evidence>
<evidence type="ECO:0000313" key="3">
    <source>
        <dbReference type="Proteomes" id="UP000507470"/>
    </source>
</evidence>